<dbReference type="InterPro" id="IPR045851">
    <property type="entry name" value="AMP-bd_C_sf"/>
</dbReference>
<dbReference type="InterPro" id="IPR000873">
    <property type="entry name" value="AMP-dep_synth/lig_dom"/>
</dbReference>
<reference evidence="4" key="1">
    <citation type="submission" date="2022-09" db="EMBL/GenBank/DDBJ databases">
        <title>Comparative genomics and taxonomic characterization of three novel marine species of genus Reichenbachiella exhibiting antioxidant and polysaccharide degradation activities.</title>
        <authorList>
            <person name="Muhammad N."/>
            <person name="Lee Y.-J."/>
            <person name="Ko J."/>
            <person name="Kim S.-G."/>
        </authorList>
    </citation>
    <scope>NUCLEOTIDE SEQUENCE</scope>
    <source>
        <strain evidence="4">BKB1-1</strain>
    </source>
</reference>
<protein>
    <submittedName>
        <fullName evidence="4">AMP-binding protein</fullName>
    </submittedName>
</protein>
<comment type="similarity">
    <text evidence="1">Belongs to the ATP-dependent AMP-binding enzyme family.</text>
</comment>
<organism evidence="4 5">
    <name type="scientific">Reichenbachiella agarivorans</name>
    <dbReference type="NCBI Taxonomy" id="2979464"/>
    <lineage>
        <taxon>Bacteria</taxon>
        <taxon>Pseudomonadati</taxon>
        <taxon>Bacteroidota</taxon>
        <taxon>Cytophagia</taxon>
        <taxon>Cytophagales</taxon>
        <taxon>Reichenbachiellaceae</taxon>
        <taxon>Reichenbachiella</taxon>
    </lineage>
</organism>
<dbReference type="PANTHER" id="PTHR43201:SF5">
    <property type="entry name" value="MEDIUM-CHAIN ACYL-COA LIGASE ACSF2, MITOCHONDRIAL"/>
    <property type="match status" value="1"/>
</dbReference>
<evidence type="ECO:0000259" key="3">
    <source>
        <dbReference type="Pfam" id="PF00501"/>
    </source>
</evidence>
<dbReference type="EMBL" id="CP106679">
    <property type="protein sequence ID" value="UXP32007.1"/>
    <property type="molecule type" value="Genomic_DNA"/>
</dbReference>
<keyword evidence="2" id="KW-0436">Ligase</keyword>
<sequence length="350" mass="39425">MKIIFQNTIYSPDELNQLSKTYLGSQPLCQFISHWLEGHSDFTFQTSGSTGIPKNISVQRRQIEASVHATADFLNLKASDQVLLCLNPQYIASIMMAARALVLDMDLYIQAPSANPLTTLNHTIDFASFVPFQIYQMIQENSILQLEGIKNVLIGGAPLNQETFDILSSLNNNCYLTYGMTETVSHIALMKISGDYQQACYDVLDGIKIGNNDEQCLQIQGVVTNDQWIQTTDVVELISERQFRWLGRADHVINSGGIKIHPEQLEKYLSSLITTGEFFIGGISDSKLNERCVLVTESPMSPDKFVQIQESVAEHFSKHHVPKAYFHLPTFIKTESGKLKRKEMLVQIEK</sequence>
<evidence type="ECO:0000256" key="1">
    <source>
        <dbReference type="ARBA" id="ARBA00006432"/>
    </source>
</evidence>
<proteinExistence type="inferred from homology"/>
<dbReference type="Gene3D" id="3.40.50.12780">
    <property type="entry name" value="N-terminal domain of ligase-like"/>
    <property type="match status" value="1"/>
</dbReference>
<dbReference type="Proteomes" id="UP001065174">
    <property type="component" value="Chromosome"/>
</dbReference>
<evidence type="ECO:0000313" key="5">
    <source>
        <dbReference type="Proteomes" id="UP001065174"/>
    </source>
</evidence>
<dbReference type="PANTHER" id="PTHR43201">
    <property type="entry name" value="ACYL-COA SYNTHETASE"/>
    <property type="match status" value="1"/>
</dbReference>
<feature type="domain" description="AMP-dependent synthetase/ligase" evidence="3">
    <location>
        <begin position="46"/>
        <end position="192"/>
    </location>
</feature>
<dbReference type="SUPFAM" id="SSF56801">
    <property type="entry name" value="Acetyl-CoA synthetase-like"/>
    <property type="match status" value="1"/>
</dbReference>
<name>A0ABY6CNE6_9BACT</name>
<dbReference type="Gene3D" id="3.30.300.30">
    <property type="match status" value="1"/>
</dbReference>
<gene>
    <name evidence="4" type="ORF">N6H18_16815</name>
</gene>
<keyword evidence="5" id="KW-1185">Reference proteome</keyword>
<dbReference type="InterPro" id="IPR042099">
    <property type="entry name" value="ANL_N_sf"/>
</dbReference>
<dbReference type="RefSeq" id="WP_262309446.1">
    <property type="nucleotide sequence ID" value="NZ_CP106679.1"/>
</dbReference>
<dbReference type="Pfam" id="PF00501">
    <property type="entry name" value="AMP-binding"/>
    <property type="match status" value="1"/>
</dbReference>
<accession>A0ABY6CNE6</accession>
<evidence type="ECO:0000313" key="4">
    <source>
        <dbReference type="EMBL" id="UXP32007.1"/>
    </source>
</evidence>
<evidence type="ECO:0000256" key="2">
    <source>
        <dbReference type="ARBA" id="ARBA00022598"/>
    </source>
</evidence>